<dbReference type="InterPro" id="IPR004252">
    <property type="entry name" value="Probable_transposase_24"/>
</dbReference>
<proteinExistence type="predicted"/>
<feature type="compositionally biased region" description="Polar residues" evidence="1">
    <location>
        <begin position="121"/>
        <end position="138"/>
    </location>
</feature>
<feature type="region of interest" description="Disordered" evidence="1">
    <location>
        <begin position="103"/>
        <end position="170"/>
    </location>
</feature>
<gene>
    <name evidence="2" type="ORF">LR48_Vigan07g193500</name>
</gene>
<feature type="compositionally biased region" description="Basic and acidic residues" evidence="1">
    <location>
        <begin position="544"/>
        <end position="554"/>
    </location>
</feature>
<feature type="region of interest" description="Disordered" evidence="1">
    <location>
        <begin position="441"/>
        <end position="466"/>
    </location>
</feature>
<protein>
    <submittedName>
        <fullName evidence="2">Uncharacterized protein</fullName>
    </submittedName>
</protein>
<evidence type="ECO:0000313" key="2">
    <source>
        <dbReference type="EMBL" id="KOM48231.1"/>
    </source>
</evidence>
<sequence length="709" mass="77848">MEQRLEYEDDRPVWSVEQRPSIFVPSAISACFGSWDSAVSARSMTASPFARPPLPFATARPSSTTLGTRLHQPNKCLPTVQPRHALGQLASAVGYRPQVSAIRPQLPGRSSKSCPAVRPNLSLNHSTSNSAVSASTRSRPYGLTCPPSDLKSRPYQDVRPQPSRHSASKVRIRPLSPGRSALGARSILACKSQRSALGRPSPTVRSFGLRIPPLLPDRSALGTRPKLAGGIRPFGHKDTGLSYLYRPSFVASRVKAPNERLFSEVLSRNNPFHPNIFNRPVHLTRKSKLMNGASLLSAWPDGAQSIPPRSTAVHPAKVQLGRTVHGAFHREPLPSAQQKSKLMNGEFFREPLSTWPDGKRRVLPRTTAVRPTKVQVDEWRVLPGTTVNLAGRQAAPKGTYSISTIWPIDLRYLAKSGINIWPSGLIRLSAIRPQQLAVRPEHALGHPASTIDRTASRSARPIWTQRSSVRPQRALVQSGLKHSSVRLQRALVHPDSRSARPSDLKHSSIRPQLSTAQALGRAVHVDEVFAQTHVRKGTNQFVDERSRKTHEEFSTRLSQVKSEHESAPTPDDANNAEDDIRRTQCWIDIVGGKKKGRVYGAGQHSANYTASRGGTLKHQPSSSTTTPDEVVLRLTQALEQRDQEITDLRAEFTNFKALVMRVLPATSQDELVIPPTQPQPSSSPAVPQQTSSVQPSSVQPTAVQLSIPE</sequence>
<dbReference type="Proteomes" id="UP000053144">
    <property type="component" value="Chromosome 7"/>
</dbReference>
<feature type="compositionally biased region" description="Low complexity" evidence="1">
    <location>
        <begin position="679"/>
        <end position="709"/>
    </location>
</feature>
<accession>A0A0L9UZV0</accession>
<evidence type="ECO:0000313" key="3">
    <source>
        <dbReference type="Proteomes" id="UP000053144"/>
    </source>
</evidence>
<feature type="region of interest" description="Disordered" evidence="1">
    <location>
        <begin position="670"/>
        <end position="709"/>
    </location>
</feature>
<dbReference type="Pfam" id="PF03004">
    <property type="entry name" value="Transposase_24"/>
    <property type="match status" value="1"/>
</dbReference>
<evidence type="ECO:0000256" key="1">
    <source>
        <dbReference type="SAM" id="MobiDB-lite"/>
    </source>
</evidence>
<reference evidence="3" key="1">
    <citation type="journal article" date="2015" name="Proc. Natl. Acad. Sci. U.S.A.">
        <title>Genome sequencing of adzuki bean (Vigna angularis) provides insight into high starch and low fat accumulation and domestication.</title>
        <authorList>
            <person name="Yang K."/>
            <person name="Tian Z."/>
            <person name="Chen C."/>
            <person name="Luo L."/>
            <person name="Zhao B."/>
            <person name="Wang Z."/>
            <person name="Yu L."/>
            <person name="Li Y."/>
            <person name="Sun Y."/>
            <person name="Li W."/>
            <person name="Chen Y."/>
            <person name="Li Y."/>
            <person name="Zhang Y."/>
            <person name="Ai D."/>
            <person name="Zhao J."/>
            <person name="Shang C."/>
            <person name="Ma Y."/>
            <person name="Wu B."/>
            <person name="Wang M."/>
            <person name="Gao L."/>
            <person name="Sun D."/>
            <person name="Zhang P."/>
            <person name="Guo F."/>
            <person name="Wang W."/>
            <person name="Li Y."/>
            <person name="Wang J."/>
            <person name="Varshney R.K."/>
            <person name="Wang J."/>
            <person name="Ling H.Q."/>
            <person name="Wan P."/>
        </authorList>
    </citation>
    <scope>NUCLEOTIDE SEQUENCE</scope>
    <source>
        <strain evidence="3">cv. Jingnong 6</strain>
    </source>
</reference>
<name>A0A0L9UZV0_PHAAN</name>
<dbReference type="EMBL" id="CM003377">
    <property type="protein sequence ID" value="KOM48231.1"/>
    <property type="molecule type" value="Genomic_DNA"/>
</dbReference>
<feature type="region of interest" description="Disordered" evidence="1">
    <location>
        <begin position="544"/>
        <end position="577"/>
    </location>
</feature>
<dbReference type="AlphaFoldDB" id="A0A0L9UZV0"/>
<dbReference type="Gramene" id="KOM48231">
    <property type="protein sequence ID" value="KOM48231"/>
    <property type="gene ID" value="LR48_Vigan07g193500"/>
</dbReference>
<dbReference type="PROSITE" id="PS51257">
    <property type="entry name" value="PROKAR_LIPOPROTEIN"/>
    <property type="match status" value="1"/>
</dbReference>
<organism evidence="2 3">
    <name type="scientific">Phaseolus angularis</name>
    <name type="common">Azuki bean</name>
    <name type="synonym">Vigna angularis</name>
    <dbReference type="NCBI Taxonomy" id="3914"/>
    <lineage>
        <taxon>Eukaryota</taxon>
        <taxon>Viridiplantae</taxon>
        <taxon>Streptophyta</taxon>
        <taxon>Embryophyta</taxon>
        <taxon>Tracheophyta</taxon>
        <taxon>Spermatophyta</taxon>
        <taxon>Magnoliopsida</taxon>
        <taxon>eudicotyledons</taxon>
        <taxon>Gunneridae</taxon>
        <taxon>Pentapetalae</taxon>
        <taxon>rosids</taxon>
        <taxon>fabids</taxon>
        <taxon>Fabales</taxon>
        <taxon>Fabaceae</taxon>
        <taxon>Papilionoideae</taxon>
        <taxon>50 kb inversion clade</taxon>
        <taxon>NPAAA clade</taxon>
        <taxon>indigoferoid/millettioid clade</taxon>
        <taxon>Phaseoleae</taxon>
        <taxon>Vigna</taxon>
    </lineage>
</organism>